<evidence type="ECO:0000313" key="4">
    <source>
        <dbReference type="Proteomes" id="UP000229897"/>
    </source>
</evidence>
<reference evidence="3" key="1">
    <citation type="submission" date="2017-10" db="EMBL/GenBank/DDBJ databases">
        <title>Massilia psychrophilum sp. nov., a novel purple-pigmented bacterium isolated from Tianshan glacier, Xinjiang Municipality, China.</title>
        <authorList>
            <person name="Wang H."/>
        </authorList>
    </citation>
    <scope>NUCLEOTIDE SEQUENCE [LARGE SCALE GENOMIC DNA]</scope>
    <source>
        <strain evidence="3">B2</strain>
    </source>
</reference>
<proteinExistence type="predicted"/>
<accession>A0A2D2DSV3</accession>
<dbReference type="KEGG" id="mass:CR152_28655"/>
<dbReference type="Proteomes" id="UP000229897">
    <property type="component" value="Chromosome"/>
</dbReference>
<dbReference type="Pfam" id="PF16116">
    <property type="entry name" value="DUF4832"/>
    <property type="match status" value="1"/>
</dbReference>
<evidence type="ECO:0000256" key="1">
    <source>
        <dbReference type="SAM" id="SignalP"/>
    </source>
</evidence>
<dbReference type="OrthoDB" id="9800974at2"/>
<feature type="domain" description="DUF4832" evidence="2">
    <location>
        <begin position="285"/>
        <end position="465"/>
    </location>
</feature>
<protein>
    <recommendedName>
        <fullName evidence="2">DUF4832 domain-containing protein</fullName>
    </recommendedName>
</protein>
<dbReference type="RefSeq" id="WP_099880710.1">
    <property type="nucleotide sequence ID" value="NZ_CP024608.1"/>
</dbReference>
<keyword evidence="4" id="KW-1185">Reference proteome</keyword>
<name>A0A2D2DSV3_9BURK</name>
<organism evidence="3 4">
    <name type="scientific">Massilia violaceinigra</name>
    <dbReference type="NCBI Taxonomy" id="2045208"/>
    <lineage>
        <taxon>Bacteria</taxon>
        <taxon>Pseudomonadati</taxon>
        <taxon>Pseudomonadota</taxon>
        <taxon>Betaproteobacteria</taxon>
        <taxon>Burkholderiales</taxon>
        <taxon>Oxalobacteraceae</taxon>
        <taxon>Telluria group</taxon>
        <taxon>Massilia</taxon>
    </lineage>
</organism>
<gene>
    <name evidence="3" type="ORF">CR152_28655</name>
</gene>
<evidence type="ECO:0000259" key="2">
    <source>
        <dbReference type="Pfam" id="PF16116"/>
    </source>
</evidence>
<dbReference type="AlphaFoldDB" id="A0A2D2DSV3"/>
<feature type="signal peptide" evidence="1">
    <location>
        <begin position="1"/>
        <end position="32"/>
    </location>
</feature>
<dbReference type="EMBL" id="CP024608">
    <property type="protein sequence ID" value="ATQ78036.1"/>
    <property type="molecule type" value="Genomic_DNA"/>
</dbReference>
<evidence type="ECO:0000313" key="3">
    <source>
        <dbReference type="EMBL" id="ATQ78036.1"/>
    </source>
</evidence>
<dbReference type="InterPro" id="IPR032267">
    <property type="entry name" value="DUF4832"/>
</dbReference>
<feature type="chain" id="PRO_5013917925" description="DUF4832 domain-containing protein" evidence="1">
    <location>
        <begin position="33"/>
        <end position="496"/>
    </location>
</feature>
<sequence length="496" mass="54640">MPHLPPPGLPTPARRRLACALFVGAAAGTAHAGGWDIVSASRTYNTIPLKSDDTVNPMRGYHRWQNQELVPQAAPARDAFRRYHWRDLEGVQGQYTFGAILADLKTARDQGRKYAFRLRMMAGYDDGQLYAPAYLAGNASCLHGCGFWADAGAASGKTWVPDWNDPFVLARSRALLQALAQAIAASGNAASIAWIDVGLYGQYGEWAIRKSVYTNRPAGIEEATTATRRALAKMHFEAFPTQQFVMFIPYANRDALRYALLEQTITTKPVGLRADCLAQAGYFKQWTDHADEWRQFADQWRKAPFIAEFCPFESGHPTNGPATARAQASEFHISSVGNANFALSKPDDQRWLSLSDPERHDMLMLGREAGYRYGVDSTWVSLTGDGQLTLAATFRNSGNAPTYEPWNVKLEIVDTSGMARWSGTVPVALNSLAGGGVTTRVQSSWRVPALAAGTYTLRLVARDARPADGQQRRPLAWVLGERDADGGLTLRSLRRR</sequence>
<keyword evidence="1" id="KW-0732">Signal</keyword>